<organism evidence="1">
    <name type="scientific">Siphoviridae sp. ctbvd11</name>
    <dbReference type="NCBI Taxonomy" id="2825567"/>
    <lineage>
        <taxon>Viruses</taxon>
        <taxon>Duplodnaviria</taxon>
        <taxon>Heunggongvirae</taxon>
        <taxon>Uroviricota</taxon>
        <taxon>Caudoviricetes</taxon>
    </lineage>
</organism>
<name>A0A8S5QDE5_9CAUD</name>
<sequence length="30" mass="3571">MNGYEILRSTHVVNTLYRELRVENRSLVHA</sequence>
<accession>A0A8S5QDE5</accession>
<evidence type="ECO:0000313" key="1">
    <source>
        <dbReference type="EMBL" id="DAE17104.1"/>
    </source>
</evidence>
<protein>
    <submittedName>
        <fullName evidence="1">Uncharacterized protein</fullName>
    </submittedName>
</protein>
<dbReference type="EMBL" id="BK015636">
    <property type="protein sequence ID" value="DAE17104.1"/>
    <property type="molecule type" value="Genomic_DNA"/>
</dbReference>
<reference evidence="1" key="1">
    <citation type="journal article" date="2021" name="Proc. Natl. Acad. Sci. U.S.A.">
        <title>A Catalog of Tens of Thousands of Viruses from Human Metagenomes Reveals Hidden Associations with Chronic Diseases.</title>
        <authorList>
            <person name="Tisza M.J."/>
            <person name="Buck C.B."/>
        </authorList>
    </citation>
    <scope>NUCLEOTIDE SEQUENCE</scope>
    <source>
        <strain evidence="1">Ctbvd11</strain>
    </source>
</reference>
<proteinExistence type="predicted"/>